<protein>
    <submittedName>
        <fullName evidence="9">Competence protein ComEC</fullName>
    </submittedName>
</protein>
<keyword evidence="5 6" id="KW-0472">Membrane</keyword>
<feature type="transmembrane region" description="Helical" evidence="6">
    <location>
        <begin position="33"/>
        <end position="55"/>
    </location>
</feature>
<evidence type="ECO:0000256" key="2">
    <source>
        <dbReference type="ARBA" id="ARBA00022475"/>
    </source>
</evidence>
<feature type="transmembrane region" description="Helical" evidence="6">
    <location>
        <begin position="501"/>
        <end position="523"/>
    </location>
</feature>
<feature type="domain" description="ComEC/Rec2-related protein" evidence="7">
    <location>
        <begin position="254"/>
        <end position="523"/>
    </location>
</feature>
<evidence type="ECO:0000256" key="4">
    <source>
        <dbReference type="ARBA" id="ARBA00022989"/>
    </source>
</evidence>
<dbReference type="Pfam" id="PF03772">
    <property type="entry name" value="Competence"/>
    <property type="match status" value="1"/>
</dbReference>
<evidence type="ECO:0000313" key="10">
    <source>
        <dbReference type="Proteomes" id="UP000183670"/>
    </source>
</evidence>
<dbReference type="PANTHER" id="PTHR30619">
    <property type="entry name" value="DNA INTERNALIZATION/COMPETENCE PROTEIN COMEC/REC2"/>
    <property type="match status" value="1"/>
</dbReference>
<feature type="transmembrane region" description="Helical" evidence="6">
    <location>
        <begin position="353"/>
        <end position="373"/>
    </location>
</feature>
<evidence type="ECO:0000256" key="3">
    <source>
        <dbReference type="ARBA" id="ARBA00022692"/>
    </source>
</evidence>
<evidence type="ECO:0000313" key="9">
    <source>
        <dbReference type="EMBL" id="SDB76574.1"/>
    </source>
</evidence>
<feature type="transmembrane region" description="Helical" evidence="6">
    <location>
        <begin position="380"/>
        <end position="396"/>
    </location>
</feature>
<dbReference type="PANTHER" id="PTHR30619:SF1">
    <property type="entry name" value="RECOMBINATION PROTEIN 2"/>
    <property type="match status" value="1"/>
</dbReference>
<dbReference type="AlphaFoldDB" id="A0A1G6G3K6"/>
<evidence type="ECO:0000256" key="1">
    <source>
        <dbReference type="ARBA" id="ARBA00004651"/>
    </source>
</evidence>
<keyword evidence="3 6" id="KW-0812">Transmembrane</keyword>
<organism evidence="9 10">
    <name type="scientific">Bacteroides ovatus</name>
    <dbReference type="NCBI Taxonomy" id="28116"/>
    <lineage>
        <taxon>Bacteria</taxon>
        <taxon>Pseudomonadati</taxon>
        <taxon>Bacteroidota</taxon>
        <taxon>Bacteroidia</taxon>
        <taxon>Bacteroidales</taxon>
        <taxon>Bacteroidaceae</taxon>
        <taxon>Bacteroides</taxon>
    </lineage>
</organism>
<name>A0A1G6G3K6_BACOV</name>
<evidence type="ECO:0000259" key="8">
    <source>
        <dbReference type="Pfam" id="PF13567"/>
    </source>
</evidence>
<feature type="transmembrane region" description="Helical" evidence="6">
    <location>
        <begin position="438"/>
        <end position="462"/>
    </location>
</feature>
<dbReference type="InterPro" id="IPR025405">
    <property type="entry name" value="DUF4131"/>
</dbReference>
<dbReference type="InterPro" id="IPR004477">
    <property type="entry name" value="ComEC_N"/>
</dbReference>
<feature type="domain" description="DUF4131" evidence="8">
    <location>
        <begin position="33"/>
        <end position="193"/>
    </location>
</feature>
<accession>A0A1G6G3K6</accession>
<keyword evidence="2" id="KW-1003">Cell membrane</keyword>
<reference evidence="9 10" key="1">
    <citation type="submission" date="2016-10" db="EMBL/GenBank/DDBJ databases">
        <authorList>
            <person name="de Groot N.N."/>
        </authorList>
    </citation>
    <scope>NUCLEOTIDE SEQUENCE [LARGE SCALE GENOMIC DNA]</scope>
    <source>
        <strain evidence="9 10">NLAE-zl-C500</strain>
    </source>
</reference>
<dbReference type="Proteomes" id="UP000183670">
    <property type="component" value="Unassembled WGS sequence"/>
</dbReference>
<dbReference type="Pfam" id="PF13567">
    <property type="entry name" value="DUF4131"/>
    <property type="match status" value="1"/>
</dbReference>
<feature type="transmembrane region" description="Helical" evidence="6">
    <location>
        <begin position="530"/>
        <end position="549"/>
    </location>
</feature>
<dbReference type="InterPro" id="IPR052159">
    <property type="entry name" value="Competence_DNA_uptake"/>
</dbReference>
<dbReference type="GO" id="GO:0005886">
    <property type="term" value="C:plasma membrane"/>
    <property type="evidence" value="ECO:0007669"/>
    <property type="project" value="UniProtKB-SubCell"/>
</dbReference>
<evidence type="ECO:0000259" key="7">
    <source>
        <dbReference type="Pfam" id="PF03772"/>
    </source>
</evidence>
<dbReference type="RefSeq" id="WP_074557417.1">
    <property type="nucleotide sequence ID" value="NZ_FMYE01000010.1"/>
</dbReference>
<evidence type="ECO:0000256" key="5">
    <source>
        <dbReference type="ARBA" id="ARBA00023136"/>
    </source>
</evidence>
<keyword evidence="4 6" id="KW-1133">Transmembrane helix</keyword>
<feature type="transmembrane region" description="Helical" evidence="6">
    <location>
        <begin position="408"/>
        <end position="431"/>
    </location>
</feature>
<proteinExistence type="predicted"/>
<feature type="transmembrane region" description="Helical" evidence="6">
    <location>
        <begin position="309"/>
        <end position="333"/>
    </location>
</feature>
<feature type="transmembrane region" description="Helical" evidence="6">
    <location>
        <begin position="278"/>
        <end position="297"/>
    </location>
</feature>
<evidence type="ECO:0000256" key="6">
    <source>
        <dbReference type="SAM" id="Phobius"/>
    </source>
</evidence>
<comment type="subcellular location">
    <subcellularLocation>
        <location evidence="1">Cell membrane</location>
        <topology evidence="1">Multi-pass membrane protein</topology>
    </subcellularLocation>
</comment>
<dbReference type="NCBIfam" id="TIGR00360">
    <property type="entry name" value="ComEC_N-term"/>
    <property type="match status" value="1"/>
</dbReference>
<feature type="transmembrane region" description="Helical" evidence="6">
    <location>
        <begin position="62"/>
        <end position="80"/>
    </location>
</feature>
<sequence length="715" mass="81377">MFLYNLHRYPFIRLLIPWIAGIFCGDHFFDRSWAPLCGILFFGFFAALSFALYFLKRYSLRWCFGVVISALCFTGGWLGMTGQLQQAVCSFPKEETVYRVLITDAPQPKEHTYLCQALLKERRDTAGIYPIGHTAVLYLQQDSSASRLKNGDELLISARISPPLNNRNFDEFDYARFLMRKGISGTGYVASGKWTILSSSKPPLSSANPSISLRQDGMNNFDLKSVASSCRRNVVSLYQELGFNGDELAVLSALTIGDKTELSDSVRESYSVAGASHILALSGLHIGLLYTMLFFILKPIARRGNIGRCVRSVFLLVLLWTFAFFTGLSPSVVRSVSMFSILAMADMVGRESLSLNTLAVAAWLMLFCNPAWLFDVGFQLSFLAVASILLVQRPIYHLITVKSRIGKYVWGLMSVSIAAQIGTAPLVLFYFSRFSVHFLLTNLVVIPLITIILYAAVVMLLLTPFSWLQIEVAEGVKKLLEGLNFFVRWVEQLPYASIDGIWLYQSEVLGIYIAIALLTYYFMNRRYRNLRICLFSILLMGTYHATLYWQDRPQTSLVFYNVRGCPAVHCIKSDGQSWINYMDTLSNEKRLKHMTANYWKRHHLLPPQEITADCRHAELNRQQQIISYHGCRVCVINDNRWRNKSTVSPLYIQYLYLCKGYDGHLEELAQVFSFSYVILDASLSEYRKHLLESECKKSGLRFISLSDKGSIRFLL</sequence>
<dbReference type="EMBL" id="FMYE01000010">
    <property type="protein sequence ID" value="SDB76574.1"/>
    <property type="molecule type" value="Genomic_DNA"/>
</dbReference>
<gene>
    <name evidence="9" type="ORF">SAMN05192581_101049</name>
</gene>